<dbReference type="Proteomes" id="UP000807306">
    <property type="component" value="Unassembled WGS sequence"/>
</dbReference>
<evidence type="ECO:0000256" key="1">
    <source>
        <dbReference type="ARBA" id="ARBA00004141"/>
    </source>
</evidence>
<dbReference type="GO" id="GO:0016020">
    <property type="term" value="C:membrane"/>
    <property type="evidence" value="ECO:0007669"/>
    <property type="project" value="UniProtKB-SubCell"/>
</dbReference>
<proteinExistence type="inferred from homology"/>
<dbReference type="GO" id="GO:0005351">
    <property type="term" value="F:carbohydrate:proton symporter activity"/>
    <property type="evidence" value="ECO:0007669"/>
    <property type="project" value="TreeGrafter"/>
</dbReference>
<feature type="transmembrane region" description="Helical" evidence="9">
    <location>
        <begin position="458"/>
        <end position="476"/>
    </location>
</feature>
<dbReference type="InterPro" id="IPR050360">
    <property type="entry name" value="MFS_Sugar_Transporters"/>
</dbReference>
<evidence type="ECO:0000256" key="2">
    <source>
        <dbReference type="ARBA" id="ARBA00010992"/>
    </source>
</evidence>
<feature type="transmembrane region" description="Helical" evidence="9">
    <location>
        <begin position="20"/>
        <end position="40"/>
    </location>
</feature>
<dbReference type="PRINTS" id="PR00171">
    <property type="entry name" value="SUGRTRNSPORT"/>
</dbReference>
<gene>
    <name evidence="11" type="ORF">CPB83DRAFT_892762</name>
</gene>
<evidence type="ECO:0000256" key="6">
    <source>
        <dbReference type="ARBA" id="ARBA00023136"/>
    </source>
</evidence>
<dbReference type="CDD" id="cd17356">
    <property type="entry name" value="MFS_HXT"/>
    <property type="match status" value="1"/>
</dbReference>
<accession>A0A9P6EIV0</accession>
<dbReference type="OrthoDB" id="6612291at2759"/>
<evidence type="ECO:0000313" key="12">
    <source>
        <dbReference type="Proteomes" id="UP000807306"/>
    </source>
</evidence>
<keyword evidence="6 9" id="KW-0472">Membrane</keyword>
<keyword evidence="5 9" id="KW-1133">Transmembrane helix</keyword>
<evidence type="ECO:0000256" key="5">
    <source>
        <dbReference type="ARBA" id="ARBA00022989"/>
    </source>
</evidence>
<feature type="transmembrane region" description="Helical" evidence="9">
    <location>
        <begin position="355"/>
        <end position="375"/>
    </location>
</feature>
<dbReference type="SUPFAM" id="SSF103473">
    <property type="entry name" value="MFS general substrate transporter"/>
    <property type="match status" value="1"/>
</dbReference>
<feature type="transmembrane region" description="Helical" evidence="9">
    <location>
        <begin position="108"/>
        <end position="127"/>
    </location>
</feature>
<dbReference type="PANTHER" id="PTHR48022:SF17">
    <property type="entry name" value="HEXOSE TRANSPORTER"/>
    <property type="match status" value="1"/>
</dbReference>
<dbReference type="FunFam" id="1.20.1250.20:FF:000134">
    <property type="entry name" value="MFS sugar transporter protein"/>
    <property type="match status" value="1"/>
</dbReference>
<reference evidence="11" key="1">
    <citation type="submission" date="2020-11" db="EMBL/GenBank/DDBJ databases">
        <authorList>
            <consortium name="DOE Joint Genome Institute"/>
            <person name="Ahrendt S."/>
            <person name="Riley R."/>
            <person name="Andreopoulos W."/>
            <person name="Labutti K."/>
            <person name="Pangilinan J."/>
            <person name="Ruiz-Duenas F.J."/>
            <person name="Barrasa J.M."/>
            <person name="Sanchez-Garcia M."/>
            <person name="Camarero S."/>
            <person name="Miyauchi S."/>
            <person name="Serrano A."/>
            <person name="Linde D."/>
            <person name="Babiker R."/>
            <person name="Drula E."/>
            <person name="Ayuso-Fernandez I."/>
            <person name="Pacheco R."/>
            <person name="Padilla G."/>
            <person name="Ferreira P."/>
            <person name="Barriuso J."/>
            <person name="Kellner H."/>
            <person name="Castanera R."/>
            <person name="Alfaro M."/>
            <person name="Ramirez L."/>
            <person name="Pisabarro A.G."/>
            <person name="Kuo A."/>
            <person name="Tritt A."/>
            <person name="Lipzen A."/>
            <person name="He G."/>
            <person name="Yan M."/>
            <person name="Ng V."/>
            <person name="Cullen D."/>
            <person name="Martin F."/>
            <person name="Rosso M.-N."/>
            <person name="Henrissat B."/>
            <person name="Hibbett D."/>
            <person name="Martinez A.T."/>
            <person name="Grigoriev I.V."/>
        </authorList>
    </citation>
    <scope>NUCLEOTIDE SEQUENCE</scope>
    <source>
        <strain evidence="11">CBS 506.95</strain>
    </source>
</reference>
<dbReference type="InterPro" id="IPR005829">
    <property type="entry name" value="Sugar_transporter_CS"/>
</dbReference>
<dbReference type="AlphaFoldDB" id="A0A9P6EIV0"/>
<feature type="transmembrane region" description="Helical" evidence="9">
    <location>
        <begin position="387"/>
        <end position="409"/>
    </location>
</feature>
<comment type="similarity">
    <text evidence="2 8">Belongs to the major facilitator superfamily. Sugar transporter (TC 2.A.1.1) family.</text>
</comment>
<feature type="transmembrane region" description="Helical" evidence="9">
    <location>
        <begin position="323"/>
        <end position="343"/>
    </location>
</feature>
<evidence type="ECO:0000256" key="9">
    <source>
        <dbReference type="SAM" id="Phobius"/>
    </source>
</evidence>
<comment type="caution">
    <text evidence="11">The sequence shown here is derived from an EMBL/GenBank/DDBJ whole genome shotgun (WGS) entry which is preliminary data.</text>
</comment>
<feature type="transmembrane region" description="Helical" evidence="9">
    <location>
        <begin position="421"/>
        <end position="438"/>
    </location>
</feature>
<evidence type="ECO:0000256" key="3">
    <source>
        <dbReference type="ARBA" id="ARBA00022448"/>
    </source>
</evidence>
<evidence type="ECO:0000256" key="4">
    <source>
        <dbReference type="ARBA" id="ARBA00022692"/>
    </source>
</evidence>
<evidence type="ECO:0000259" key="10">
    <source>
        <dbReference type="PROSITE" id="PS50850"/>
    </source>
</evidence>
<dbReference type="InterPro" id="IPR003663">
    <property type="entry name" value="Sugar/inositol_transpt"/>
</dbReference>
<comment type="subcellular location">
    <subcellularLocation>
        <location evidence="1">Membrane</location>
        <topology evidence="1">Multi-pass membrane protein</topology>
    </subcellularLocation>
</comment>
<dbReference type="NCBIfam" id="TIGR00879">
    <property type="entry name" value="SP"/>
    <property type="match status" value="1"/>
</dbReference>
<protein>
    <submittedName>
        <fullName evidence="11">MFS monosaccharide transporter</fullName>
    </submittedName>
</protein>
<comment type="catalytic activity">
    <reaction evidence="7">
        <text>myo-inositol(out) + H(+)(out) = myo-inositol(in) + H(+)(in)</text>
        <dbReference type="Rhea" id="RHEA:60364"/>
        <dbReference type="ChEBI" id="CHEBI:15378"/>
        <dbReference type="ChEBI" id="CHEBI:17268"/>
    </reaction>
</comment>
<feature type="transmembrane region" description="Helical" evidence="9">
    <location>
        <begin position="197"/>
        <end position="219"/>
    </location>
</feature>
<feature type="transmembrane region" description="Helical" evidence="9">
    <location>
        <begin position="133"/>
        <end position="154"/>
    </location>
</feature>
<sequence>MRGRLSAASSYSLGTVGSKASYSGIAMTTFSAVGGILFGYETGVLGGIKEMKIWLRQFGHPATNLQESPSGYMIPLSSESFLVSILSAGTVVGALLSAPAADHLGRKWAIVAACVVFAAGAGMQTAARTIPLFAIGRLFAGVGVGCVSSLIPMYQAECAPKWIRGAVITIFQLCVTIGLLLAAIINNVTKNYETSAAYMIPLAVQFGWAFLLGGGMLFLPESPRWLIKRGRLGDAADSLSRLMGCPPNSPEVMTEIDDISLNYKAELAVGATSYRDCFRSRENRMLFRTVTGILMQACQQLTGINFIFYYGTTFFKNSGLRDPFLISVITNTVNVTMTLPAIWCVERWGRRRLMIVGSLGMSLCEYIVAVVGVTISVDNIAGQQVLIAFVCTFIAFFAATWGPISWVVTPELFPLELRAKGMSLVVASNWIINFALGYATPYLVNSEPGSAGLGSKVFFLWGSTCFISIFFTFICVPETKGLSLEQIDVMYRETTPIRSLEYRRQLRVEEEVIALSSHGRFEKRSTATHSSRSTT</sequence>
<dbReference type="PANTHER" id="PTHR48022">
    <property type="entry name" value="PLASTIDIC GLUCOSE TRANSPORTER 4"/>
    <property type="match status" value="1"/>
</dbReference>
<name>A0A9P6EIV0_9AGAR</name>
<feature type="domain" description="Major facilitator superfamily (MFS) profile" evidence="10">
    <location>
        <begin position="27"/>
        <end position="480"/>
    </location>
</feature>
<feature type="transmembrane region" description="Helical" evidence="9">
    <location>
        <begin position="81"/>
        <end position="101"/>
    </location>
</feature>
<dbReference type="InterPro" id="IPR020846">
    <property type="entry name" value="MFS_dom"/>
</dbReference>
<evidence type="ECO:0000313" key="11">
    <source>
        <dbReference type="EMBL" id="KAF9530486.1"/>
    </source>
</evidence>
<feature type="transmembrane region" description="Helical" evidence="9">
    <location>
        <begin position="166"/>
        <end position="185"/>
    </location>
</feature>
<organism evidence="11 12">
    <name type="scientific">Crepidotus variabilis</name>
    <dbReference type="NCBI Taxonomy" id="179855"/>
    <lineage>
        <taxon>Eukaryota</taxon>
        <taxon>Fungi</taxon>
        <taxon>Dikarya</taxon>
        <taxon>Basidiomycota</taxon>
        <taxon>Agaricomycotina</taxon>
        <taxon>Agaricomycetes</taxon>
        <taxon>Agaricomycetidae</taxon>
        <taxon>Agaricales</taxon>
        <taxon>Agaricineae</taxon>
        <taxon>Crepidotaceae</taxon>
        <taxon>Crepidotus</taxon>
    </lineage>
</organism>
<dbReference type="InterPro" id="IPR005828">
    <property type="entry name" value="MFS_sugar_transport-like"/>
</dbReference>
<dbReference type="PROSITE" id="PS00216">
    <property type="entry name" value="SUGAR_TRANSPORT_1"/>
    <property type="match status" value="2"/>
</dbReference>
<keyword evidence="4 9" id="KW-0812">Transmembrane</keyword>
<dbReference type="EMBL" id="MU157840">
    <property type="protein sequence ID" value="KAF9530486.1"/>
    <property type="molecule type" value="Genomic_DNA"/>
</dbReference>
<keyword evidence="12" id="KW-1185">Reference proteome</keyword>
<dbReference type="Gene3D" id="1.20.1250.20">
    <property type="entry name" value="MFS general substrate transporter like domains"/>
    <property type="match status" value="1"/>
</dbReference>
<dbReference type="PROSITE" id="PS00217">
    <property type="entry name" value="SUGAR_TRANSPORT_2"/>
    <property type="match status" value="1"/>
</dbReference>
<dbReference type="InterPro" id="IPR036259">
    <property type="entry name" value="MFS_trans_sf"/>
</dbReference>
<dbReference type="PROSITE" id="PS50850">
    <property type="entry name" value="MFS"/>
    <property type="match status" value="1"/>
</dbReference>
<evidence type="ECO:0000256" key="8">
    <source>
        <dbReference type="RuleBase" id="RU003346"/>
    </source>
</evidence>
<feature type="transmembrane region" description="Helical" evidence="9">
    <location>
        <begin position="285"/>
        <end position="311"/>
    </location>
</feature>
<keyword evidence="3 8" id="KW-0813">Transport</keyword>
<evidence type="ECO:0000256" key="7">
    <source>
        <dbReference type="ARBA" id="ARBA00049119"/>
    </source>
</evidence>
<dbReference type="Pfam" id="PF00083">
    <property type="entry name" value="Sugar_tr"/>
    <property type="match status" value="1"/>
</dbReference>